<dbReference type="EMBL" id="JBHTIA010000007">
    <property type="protein sequence ID" value="MFD0765454.1"/>
    <property type="molecule type" value="Genomic_DNA"/>
</dbReference>
<evidence type="ECO:0000313" key="3">
    <source>
        <dbReference type="Proteomes" id="UP001597073"/>
    </source>
</evidence>
<keyword evidence="3" id="KW-1185">Reference proteome</keyword>
<evidence type="ECO:0000313" key="2">
    <source>
        <dbReference type="EMBL" id="MFD0765454.1"/>
    </source>
</evidence>
<reference evidence="3" key="1">
    <citation type="journal article" date="2019" name="Int. J. Syst. Evol. Microbiol.">
        <title>The Global Catalogue of Microorganisms (GCM) 10K type strain sequencing project: providing services to taxonomists for standard genome sequencing and annotation.</title>
        <authorList>
            <consortium name="The Broad Institute Genomics Platform"/>
            <consortium name="The Broad Institute Genome Sequencing Center for Infectious Disease"/>
            <person name="Wu L."/>
            <person name="Ma J."/>
        </authorList>
    </citation>
    <scope>NUCLEOTIDE SEQUENCE [LARGE SCALE GENOMIC DNA]</scope>
    <source>
        <strain evidence="3">CCUG 60742</strain>
    </source>
</reference>
<gene>
    <name evidence="2" type="ORF">ACFQZI_11375</name>
</gene>
<comment type="caution">
    <text evidence="2">The sequence shown here is derived from an EMBL/GenBank/DDBJ whole genome shotgun (WGS) entry which is preliminary data.</text>
</comment>
<dbReference type="Proteomes" id="UP001597073">
    <property type="component" value="Unassembled WGS sequence"/>
</dbReference>
<keyword evidence="1" id="KW-0472">Membrane</keyword>
<feature type="transmembrane region" description="Helical" evidence="1">
    <location>
        <begin position="6"/>
        <end position="32"/>
    </location>
</feature>
<sequence>MESNSILQVSAFSGLIGALLTQLLTGLFAYLGDKRKSETELKNTFRNKLVEITESFYFVTGEKMAIIKKNMDYWANYNTSRSGKSLDFLQQEISKLNGHMEKLDAENWKSNLVELYFDVSLTSERVITTNLRSKELYLRVLDITEQIAHALPEEQTDLYRLRNDAVADMLHHYDQVYHDMSVDMGIVKSGLLKEFHL</sequence>
<accession>A0ABW2ZH39</accession>
<keyword evidence="1" id="KW-1133">Transmembrane helix</keyword>
<keyword evidence="1" id="KW-0812">Transmembrane</keyword>
<evidence type="ECO:0000256" key="1">
    <source>
        <dbReference type="SAM" id="Phobius"/>
    </source>
</evidence>
<protein>
    <submittedName>
        <fullName evidence="2">Uncharacterized protein</fullName>
    </submittedName>
</protein>
<proteinExistence type="predicted"/>
<name>A0ABW2ZH39_9SPHI</name>
<organism evidence="2 3">
    <name type="scientific">Mucilaginibacter lutimaris</name>
    <dbReference type="NCBI Taxonomy" id="931629"/>
    <lineage>
        <taxon>Bacteria</taxon>
        <taxon>Pseudomonadati</taxon>
        <taxon>Bacteroidota</taxon>
        <taxon>Sphingobacteriia</taxon>
        <taxon>Sphingobacteriales</taxon>
        <taxon>Sphingobacteriaceae</taxon>
        <taxon>Mucilaginibacter</taxon>
    </lineage>
</organism>
<dbReference type="RefSeq" id="WP_377142611.1">
    <property type="nucleotide sequence ID" value="NZ_JBHTIA010000007.1"/>
</dbReference>